<dbReference type="PROSITE" id="PS50829">
    <property type="entry name" value="GYF"/>
    <property type="match status" value="1"/>
</dbReference>
<proteinExistence type="predicted"/>
<dbReference type="AlphaFoldDB" id="A0A843UB62"/>
<evidence type="ECO:0000313" key="5">
    <source>
        <dbReference type="Proteomes" id="UP000652761"/>
    </source>
</evidence>
<dbReference type="Proteomes" id="UP000652761">
    <property type="component" value="Unassembled WGS sequence"/>
</dbReference>
<dbReference type="PANTHER" id="PTHR46992">
    <property type="entry name" value="GYF DOMAIN-CONTAINING PROTEIN"/>
    <property type="match status" value="1"/>
</dbReference>
<comment type="caution">
    <text evidence="4">The sequence shown here is derived from an EMBL/GenBank/DDBJ whole genome shotgun (WGS) entry which is preliminary data.</text>
</comment>
<protein>
    <recommendedName>
        <fullName evidence="3">GYF domain-containing protein</fullName>
    </recommendedName>
</protein>
<organism evidence="4 5">
    <name type="scientific">Colocasia esculenta</name>
    <name type="common">Wild taro</name>
    <name type="synonym">Arum esculentum</name>
    <dbReference type="NCBI Taxonomy" id="4460"/>
    <lineage>
        <taxon>Eukaryota</taxon>
        <taxon>Viridiplantae</taxon>
        <taxon>Streptophyta</taxon>
        <taxon>Embryophyta</taxon>
        <taxon>Tracheophyta</taxon>
        <taxon>Spermatophyta</taxon>
        <taxon>Magnoliopsida</taxon>
        <taxon>Liliopsida</taxon>
        <taxon>Araceae</taxon>
        <taxon>Aroideae</taxon>
        <taxon>Colocasieae</taxon>
        <taxon>Colocasia</taxon>
    </lineage>
</organism>
<reference evidence="4" key="1">
    <citation type="submission" date="2017-07" db="EMBL/GenBank/DDBJ databases">
        <title>Taro Niue Genome Assembly and Annotation.</title>
        <authorList>
            <person name="Atibalentja N."/>
            <person name="Keating K."/>
            <person name="Fields C.J."/>
        </authorList>
    </citation>
    <scope>NUCLEOTIDE SEQUENCE</scope>
    <source>
        <strain evidence="4">Niue_2</strain>
        <tissue evidence="4">Leaf</tissue>
    </source>
</reference>
<dbReference type="InterPro" id="IPR035445">
    <property type="entry name" value="GYF-like_dom_sf"/>
</dbReference>
<gene>
    <name evidence="4" type="ORF">Taro_013184</name>
</gene>
<dbReference type="Pfam" id="PF02213">
    <property type="entry name" value="GYF"/>
    <property type="match status" value="1"/>
</dbReference>
<keyword evidence="5" id="KW-1185">Reference proteome</keyword>
<feature type="region of interest" description="Disordered" evidence="2">
    <location>
        <begin position="284"/>
        <end position="303"/>
    </location>
</feature>
<dbReference type="PANTHER" id="PTHR46992:SF1">
    <property type="entry name" value="GYF DOMAIN-CONTAINING PROTEIN"/>
    <property type="match status" value="1"/>
</dbReference>
<feature type="domain" description="GYF" evidence="3">
    <location>
        <begin position="181"/>
        <end position="232"/>
    </location>
</feature>
<keyword evidence="1" id="KW-0175">Coiled coil</keyword>
<feature type="coiled-coil region" evidence="1">
    <location>
        <begin position="584"/>
        <end position="621"/>
    </location>
</feature>
<dbReference type="EMBL" id="NMUH01000522">
    <property type="protein sequence ID" value="MQL80735.1"/>
    <property type="molecule type" value="Genomic_DNA"/>
</dbReference>
<dbReference type="InterPro" id="IPR003169">
    <property type="entry name" value="GYF"/>
</dbReference>
<dbReference type="SMART" id="SM00444">
    <property type="entry name" value="GYF"/>
    <property type="match status" value="1"/>
</dbReference>
<dbReference type="SUPFAM" id="SSF55277">
    <property type="entry name" value="GYF domain"/>
    <property type="match status" value="1"/>
</dbReference>
<evidence type="ECO:0000313" key="4">
    <source>
        <dbReference type="EMBL" id="MQL80735.1"/>
    </source>
</evidence>
<evidence type="ECO:0000256" key="1">
    <source>
        <dbReference type="SAM" id="Coils"/>
    </source>
</evidence>
<evidence type="ECO:0000259" key="3">
    <source>
        <dbReference type="PROSITE" id="PS50829"/>
    </source>
</evidence>
<dbReference type="CDD" id="cd00072">
    <property type="entry name" value="GYF"/>
    <property type="match status" value="1"/>
</dbReference>
<dbReference type="OrthoDB" id="6415790at2759"/>
<accession>A0A843UB62</accession>
<name>A0A843UB62_COLES</name>
<sequence>MMRDVEEREGRRGKKLGLCAGIEGEEESREDDGALLNDIWKGKITSSEVCPRPSRENVLQGNGVETDEVSCTEEHETAEIHSFGLASVSSKTNDTRKCQINESCSCMVSEAIAVGRTGLASQFNCFEDKELDASLDIHSKLPENPNNLFGVSLFKDSLNVNELYPENNSEIKFRQGVPPEELSLFYRDPQGEIQGPFLGVDIISWFDQGFFGIDLPVCLTDAPEGTPFQQLGELMPHLMLRAQLASVVNCLDKSESQIAGGFDLEGSAFMSDVASSNTLGEQKGALSEKDITSDHNGQSDLSWNDDLIVPDDGGFPHLKLDTSAGIVSAKELAGPDEEEVLYSGRTAASNRSLLQKPAASFHDLGQELSVHHFHTRKTGGSLPNHTVPMDNDLRHRGMLWPGIEEAHVKHLSSNLSAVSDQVHLIYTEVGRDTSGVGQWQESLGSMTEFSSIHDPWLNAHGRNRMQSPNVVQDAIDENSLSHLEQESSQLILEEHLLSQQLQKQHTQQQNLLSPNQQLHSSGSFYDQLQGSHRQQLQKQHILQQNLLPSHQEHHLSGSLLDELQGSHHQQSVNQPIHKLEPLLKLQFQEQLLQLQHQQLQLQQQRQQQQQQLQQLQHSQELHHHSMRLLQQQQQQPQQSHMQQLLFEQLLQQQMHDPSIRSPQFDSILGNNVLDEVLFREHLLHELQQRSLHRLKHHDPSLERLIQTKFGHGLRHQPDGMLEVLSHPKHRQALLGQQLLLNRRQEQLHARRFPGRSRQLLGIDEERNVGGIWSADESGQLVMASAGRHPSHSIGADRLDFLQHQQRQSAFEQLNHADRNIRLHEHIQHGLYEPSSQPLEMQLPSPVAAHGLNIELVSQLRGLDLQDHLDHMHSSVQMNQFPSSIHSHPQQIPEQLNTYHVDAMDSCWPEHDGTVPSTLMESQFHQLRHETERQKRGLKMNLGLEESNTWTSAGNIEKSKHAMDVLHKNLNVYPFQSLETVDPPVSSYEIRESAWPFSRAASDPSFNLLSVQASLGDSFIEGNHGPRRGQVVQEQLINRGSDRHAKNVESGEQSSYQSSSGALMNNEQFLANGNEAKHILFADSCLVGPLSEERMSFLEAKEGKTTKRHGSKGGILHNLEMGVENSCSEELINDRYLLLISSVCELGNLLQSS</sequence>
<dbReference type="Gene3D" id="3.30.1490.40">
    <property type="match status" value="1"/>
</dbReference>
<evidence type="ECO:0000256" key="2">
    <source>
        <dbReference type="SAM" id="MobiDB-lite"/>
    </source>
</evidence>